<organism evidence="3 4">
    <name type="scientific">Sutcliffiella horikoshii</name>
    <dbReference type="NCBI Taxonomy" id="79883"/>
    <lineage>
        <taxon>Bacteria</taxon>
        <taxon>Bacillati</taxon>
        <taxon>Bacillota</taxon>
        <taxon>Bacilli</taxon>
        <taxon>Bacillales</taxon>
        <taxon>Bacillaceae</taxon>
        <taxon>Sutcliffiella</taxon>
    </lineage>
</organism>
<dbReference type="Proteomes" id="UP000324517">
    <property type="component" value="Unassembled WGS sequence"/>
</dbReference>
<dbReference type="PROSITE" id="PS50056">
    <property type="entry name" value="TYR_PHOSPHATASE_2"/>
    <property type="match status" value="1"/>
</dbReference>
<dbReference type="PANTHER" id="PTHR31126">
    <property type="entry name" value="TYROSINE-PROTEIN PHOSPHATASE"/>
    <property type="match status" value="1"/>
</dbReference>
<evidence type="ECO:0000313" key="3">
    <source>
        <dbReference type="EMBL" id="TYS71135.1"/>
    </source>
</evidence>
<dbReference type="AlphaFoldDB" id="A0A5D4T7B0"/>
<dbReference type="InterPro" id="IPR000387">
    <property type="entry name" value="Tyr_Pase_dom"/>
</dbReference>
<name>A0A5D4T7B0_9BACI</name>
<dbReference type="InterPro" id="IPR026893">
    <property type="entry name" value="Tyr/Ser_Pase_IphP-type"/>
</dbReference>
<accession>A0A5D4T7B0</accession>
<dbReference type="SUPFAM" id="SSF52799">
    <property type="entry name" value="(Phosphotyrosine protein) phosphatases II"/>
    <property type="match status" value="1"/>
</dbReference>
<evidence type="ECO:0000313" key="4">
    <source>
        <dbReference type="Proteomes" id="UP000324517"/>
    </source>
</evidence>
<gene>
    <name evidence="3" type="ORF">FZC75_13960</name>
</gene>
<dbReference type="Pfam" id="PF13350">
    <property type="entry name" value="Y_phosphatase3"/>
    <property type="match status" value="1"/>
</dbReference>
<evidence type="ECO:0000256" key="1">
    <source>
        <dbReference type="ARBA" id="ARBA00009580"/>
    </source>
</evidence>
<proteinExistence type="inferred from homology"/>
<feature type="domain" description="Tyrosine specific protein phosphatases" evidence="2">
    <location>
        <begin position="109"/>
        <end position="190"/>
    </location>
</feature>
<evidence type="ECO:0000259" key="2">
    <source>
        <dbReference type="PROSITE" id="PS50056"/>
    </source>
</evidence>
<dbReference type="GO" id="GO:0004721">
    <property type="term" value="F:phosphoprotein phosphatase activity"/>
    <property type="evidence" value="ECO:0007669"/>
    <property type="project" value="InterPro"/>
</dbReference>
<dbReference type="Gene3D" id="3.90.190.10">
    <property type="entry name" value="Protein tyrosine phosphatase superfamily"/>
    <property type="match status" value="1"/>
</dbReference>
<dbReference type="InterPro" id="IPR016130">
    <property type="entry name" value="Tyr_Pase_AS"/>
</dbReference>
<comment type="caution">
    <text evidence="3">The sequence shown here is derived from an EMBL/GenBank/DDBJ whole genome shotgun (WGS) entry which is preliminary data.</text>
</comment>
<dbReference type="OrthoDB" id="1188001at2"/>
<reference evidence="3 4" key="1">
    <citation type="submission" date="2019-08" db="EMBL/GenBank/DDBJ databases">
        <title>Bacillus genomes from the desert of Cuatro Cienegas, Coahuila.</title>
        <authorList>
            <person name="Olmedo-Alvarez G."/>
        </authorList>
    </citation>
    <scope>NUCLEOTIDE SEQUENCE [LARGE SCALE GENOMIC DNA]</scope>
    <source>
        <strain evidence="3 4">CH98b_3T</strain>
    </source>
</reference>
<dbReference type="EMBL" id="VTET01000007">
    <property type="protein sequence ID" value="TYS71135.1"/>
    <property type="molecule type" value="Genomic_DNA"/>
</dbReference>
<sequence>MVRLPLKNAYNVRELGGYPTSRGQITKHHSFLRADDLVNLDEKDIDYLSSYGVTAIVDLRSTLELNSHPNPFSKIDEVNYINISLMTDEAVSADLTKVMTDKPEQLLPNMYLEMVKGNTEVLKLIFEYFAEQDGCILFHCAAGKDRTGIVAMLLLGLAEVERQDIIANYMLTEVYLKENPFMKQATKHYPEFPVELMYSKPAYIEPVIDYILTTYGSVENYLLYIGISKDILASIKNKLVVGTLQPQ</sequence>
<comment type="similarity">
    <text evidence="1">Belongs to the protein-tyrosine phosphatase family.</text>
</comment>
<protein>
    <submittedName>
        <fullName evidence="3">Tyrosine-protein phosphatase</fullName>
    </submittedName>
</protein>
<dbReference type="InterPro" id="IPR029021">
    <property type="entry name" value="Prot-tyrosine_phosphatase-like"/>
</dbReference>
<dbReference type="PROSITE" id="PS00383">
    <property type="entry name" value="TYR_PHOSPHATASE_1"/>
    <property type="match status" value="1"/>
</dbReference>
<dbReference type="RefSeq" id="WP_148979746.1">
    <property type="nucleotide sequence ID" value="NZ_JBNIKO010000003.1"/>
</dbReference>
<dbReference type="PANTHER" id="PTHR31126:SF1">
    <property type="entry name" value="TYROSINE SPECIFIC PROTEIN PHOSPHATASES DOMAIN-CONTAINING PROTEIN"/>
    <property type="match status" value="1"/>
</dbReference>